<dbReference type="UniPathway" id="UPA00124"/>
<organism evidence="4">
    <name type="scientific">Streptomyces sp. KIB-H033</name>
    <dbReference type="NCBI Taxonomy" id="1912612"/>
    <lineage>
        <taxon>Bacteria</taxon>
        <taxon>Bacillati</taxon>
        <taxon>Actinomycetota</taxon>
        <taxon>Actinomycetes</taxon>
        <taxon>Kitasatosporales</taxon>
        <taxon>Streptomycetaceae</taxon>
        <taxon>Streptomyces</taxon>
    </lineage>
</organism>
<dbReference type="GO" id="GO:0005829">
    <property type="term" value="C:cytosol"/>
    <property type="evidence" value="ECO:0007669"/>
    <property type="project" value="TreeGrafter"/>
</dbReference>
<keyword evidence="2" id="KW-0560">Oxidoreductase</keyword>
<evidence type="ECO:0000259" key="3">
    <source>
        <dbReference type="Pfam" id="PF04321"/>
    </source>
</evidence>
<proteinExistence type="inferred from homology"/>
<dbReference type="InterPro" id="IPR029903">
    <property type="entry name" value="RmlD-like-bd"/>
</dbReference>
<dbReference type="PANTHER" id="PTHR10491">
    <property type="entry name" value="DTDP-4-DEHYDRORHAMNOSE REDUCTASE"/>
    <property type="match status" value="1"/>
</dbReference>
<protein>
    <recommendedName>
        <fullName evidence="2">dTDP-4-dehydrorhamnose reductase</fullName>
        <ecNumber evidence="2">1.1.1.133</ecNumber>
    </recommendedName>
</protein>
<dbReference type="Pfam" id="PF04321">
    <property type="entry name" value="RmlD_sub_bind"/>
    <property type="match status" value="1"/>
</dbReference>
<dbReference type="SUPFAM" id="SSF51735">
    <property type="entry name" value="NAD(P)-binding Rossmann-fold domains"/>
    <property type="match status" value="1"/>
</dbReference>
<feature type="domain" description="RmlD-like substrate binding" evidence="3">
    <location>
        <begin position="6"/>
        <end position="296"/>
    </location>
</feature>
<reference evidence="4" key="1">
    <citation type="journal article" date="2016" name="Nat. Commun.">
        <title>Non-enzymatic pyridine ring formation in the biosynthesis of the rubrolone tropolone alkaloids.</title>
        <authorList>
            <person name="Yan Y."/>
            <person name="Yang J."/>
            <person name="Yu Z."/>
            <person name="Yu M."/>
            <person name="Ma Y.T."/>
            <person name="Wang L."/>
            <person name="Su C."/>
            <person name="Luo J."/>
            <person name="Horsman G.P."/>
            <person name="Huang S.X."/>
        </authorList>
    </citation>
    <scope>NUCLEOTIDE SEQUENCE</scope>
    <source>
        <strain evidence="4">KIB-H033</strain>
    </source>
</reference>
<keyword evidence="2" id="KW-0521">NADP</keyword>
<dbReference type="GO" id="GO:0008831">
    <property type="term" value="F:dTDP-4-dehydrorhamnose reductase activity"/>
    <property type="evidence" value="ECO:0007669"/>
    <property type="project" value="UniProtKB-EC"/>
</dbReference>
<dbReference type="CDD" id="cd05254">
    <property type="entry name" value="dTDP_HR_like_SDR_e"/>
    <property type="match status" value="1"/>
</dbReference>
<dbReference type="NCBIfam" id="TIGR01214">
    <property type="entry name" value="rmlD"/>
    <property type="match status" value="1"/>
</dbReference>
<dbReference type="EMBL" id="KX218108">
    <property type="protein sequence ID" value="AOZ61195.1"/>
    <property type="molecule type" value="Genomic_DNA"/>
</dbReference>
<evidence type="ECO:0000256" key="2">
    <source>
        <dbReference type="RuleBase" id="RU364082"/>
    </source>
</evidence>
<comment type="pathway">
    <text evidence="2">Carbohydrate biosynthesis; dTDP-L-rhamnose biosynthesis.</text>
</comment>
<dbReference type="Gene3D" id="3.90.25.10">
    <property type="entry name" value="UDP-galactose 4-epimerase, domain 1"/>
    <property type="match status" value="1"/>
</dbReference>
<dbReference type="Gene3D" id="3.40.50.720">
    <property type="entry name" value="NAD(P)-binding Rossmann-like Domain"/>
    <property type="match status" value="1"/>
</dbReference>
<evidence type="ECO:0000256" key="1">
    <source>
        <dbReference type="ARBA" id="ARBA00010944"/>
    </source>
</evidence>
<dbReference type="InterPro" id="IPR005913">
    <property type="entry name" value="dTDP_dehydrorham_reduct"/>
</dbReference>
<dbReference type="EC" id="1.1.1.133" evidence="2"/>
<gene>
    <name evidence="4" type="primary">rubS3</name>
</gene>
<dbReference type="InterPro" id="IPR036291">
    <property type="entry name" value="NAD(P)-bd_dom_sf"/>
</dbReference>
<comment type="similarity">
    <text evidence="1 2">Belongs to the dTDP-4-dehydrorhamnose reductase family.</text>
</comment>
<accession>A0A1I9S3Q3</accession>
<evidence type="ECO:0000313" key="4">
    <source>
        <dbReference type="EMBL" id="AOZ61195.1"/>
    </source>
</evidence>
<name>A0A1I9S3Q3_9ACTN</name>
<comment type="function">
    <text evidence="2">Catalyzes the reduction of dTDP-6-deoxy-L-lyxo-4-hexulose to yield dTDP-L-rhamnose.</text>
</comment>
<sequence>MMRKAIWVPGGRGQVGTELARVCPPENVLVAPTSHQVDITDPKATTAALGRFAAAAREFGLPPVVVNAAAYTDADAAESDERRAFRVNALGAGHLAAACREHGVPLIYLSTDYVFDGTAAEPYEASALANPLNAYGRTKLAGERAVLNSGAEAWVVRTAWVYSTHSVNFVRTMARLERERDEVAVVDDQTGSPTSAADLASGLLSLAGRVAEGAGPAERVLHYVNTGRASWYELARTVFGLLGADPRRVRPCTSAEFGRPARRPAYSVLSVRAWAASGLPAPRPWQAALPEVTAALRAERAGEGRAVQRA</sequence>
<dbReference type="GO" id="GO:0019305">
    <property type="term" value="P:dTDP-rhamnose biosynthetic process"/>
    <property type="evidence" value="ECO:0007669"/>
    <property type="project" value="UniProtKB-UniPathway"/>
</dbReference>
<dbReference type="AlphaFoldDB" id="A0A1I9S3Q3"/>
<dbReference type="PANTHER" id="PTHR10491:SF4">
    <property type="entry name" value="METHIONINE ADENOSYLTRANSFERASE 2 SUBUNIT BETA"/>
    <property type="match status" value="1"/>
</dbReference>